<comment type="caution">
    <text evidence="8">Lacks conserved residue(s) required for the propagation of feature annotation.</text>
</comment>
<dbReference type="PANTHER" id="PTHR10344">
    <property type="entry name" value="THYMIDYLATE KINASE"/>
    <property type="match status" value="1"/>
</dbReference>
<dbReference type="Pfam" id="PF02223">
    <property type="entry name" value="Thymidylate_kin"/>
    <property type="match status" value="1"/>
</dbReference>
<dbReference type="GO" id="GO:0006235">
    <property type="term" value="P:dTTP biosynthetic process"/>
    <property type="evidence" value="ECO:0007669"/>
    <property type="project" value="UniProtKB-UniRule"/>
</dbReference>
<dbReference type="PANTHER" id="PTHR10344:SF4">
    <property type="entry name" value="UMP-CMP KINASE 2, MITOCHONDRIAL"/>
    <property type="match status" value="1"/>
</dbReference>
<keyword evidence="2 8" id="KW-0808">Transferase</keyword>
<keyword evidence="5 8" id="KW-0418">Kinase</keyword>
<dbReference type="GO" id="GO:0006227">
    <property type="term" value="P:dUDP biosynthetic process"/>
    <property type="evidence" value="ECO:0007669"/>
    <property type="project" value="TreeGrafter"/>
</dbReference>
<evidence type="ECO:0000313" key="11">
    <source>
        <dbReference type="Proteomes" id="UP000176651"/>
    </source>
</evidence>
<dbReference type="SUPFAM" id="SSF52540">
    <property type="entry name" value="P-loop containing nucleoside triphosphate hydrolases"/>
    <property type="match status" value="1"/>
</dbReference>
<keyword evidence="6 8" id="KW-0067">ATP-binding</keyword>
<reference evidence="10 11" key="1">
    <citation type="journal article" date="2016" name="Nat. Commun.">
        <title>Thousands of microbial genomes shed light on interconnected biogeochemical processes in an aquifer system.</title>
        <authorList>
            <person name="Anantharaman K."/>
            <person name="Brown C.T."/>
            <person name="Hug L.A."/>
            <person name="Sharon I."/>
            <person name="Castelle C.J."/>
            <person name="Probst A.J."/>
            <person name="Thomas B.C."/>
            <person name="Singh A."/>
            <person name="Wilkins M.J."/>
            <person name="Karaoz U."/>
            <person name="Brodie E.L."/>
            <person name="Williams K.H."/>
            <person name="Hubbard S.S."/>
            <person name="Banfield J.F."/>
        </authorList>
    </citation>
    <scope>NUCLEOTIDE SEQUENCE [LARGE SCALE GENOMIC DNA]</scope>
</reference>
<dbReference type="Proteomes" id="UP000176651">
    <property type="component" value="Unassembled WGS sequence"/>
</dbReference>
<dbReference type="InterPro" id="IPR018094">
    <property type="entry name" value="Thymidylate_kinase"/>
</dbReference>
<evidence type="ECO:0000256" key="4">
    <source>
        <dbReference type="ARBA" id="ARBA00022741"/>
    </source>
</evidence>
<evidence type="ECO:0000256" key="3">
    <source>
        <dbReference type="ARBA" id="ARBA00022727"/>
    </source>
</evidence>
<evidence type="ECO:0000256" key="6">
    <source>
        <dbReference type="ARBA" id="ARBA00022840"/>
    </source>
</evidence>
<comment type="caution">
    <text evidence="10">The sequence shown here is derived from an EMBL/GenBank/DDBJ whole genome shotgun (WGS) entry which is preliminary data.</text>
</comment>
<evidence type="ECO:0000256" key="8">
    <source>
        <dbReference type="HAMAP-Rule" id="MF_00165"/>
    </source>
</evidence>
<keyword evidence="3 8" id="KW-0545">Nucleotide biosynthesis</keyword>
<evidence type="ECO:0000313" key="10">
    <source>
        <dbReference type="EMBL" id="OGB74364.1"/>
    </source>
</evidence>
<dbReference type="GO" id="GO:0006233">
    <property type="term" value="P:dTDP biosynthetic process"/>
    <property type="evidence" value="ECO:0007669"/>
    <property type="project" value="InterPro"/>
</dbReference>
<dbReference type="NCBIfam" id="TIGR00041">
    <property type="entry name" value="DTMP_kinase"/>
    <property type="match status" value="1"/>
</dbReference>
<gene>
    <name evidence="8" type="primary">tmk</name>
    <name evidence="10" type="ORF">A2V68_01300</name>
</gene>
<protein>
    <recommendedName>
        <fullName evidence="8">Thymidylate kinase</fullName>
        <ecNumber evidence="8">2.7.4.9</ecNumber>
    </recommendedName>
    <alternativeName>
        <fullName evidence="8">dTMP kinase</fullName>
    </alternativeName>
</protein>
<dbReference type="CDD" id="cd01672">
    <property type="entry name" value="TMPK"/>
    <property type="match status" value="1"/>
</dbReference>
<keyword evidence="4 8" id="KW-0547">Nucleotide-binding</keyword>
<evidence type="ECO:0000256" key="5">
    <source>
        <dbReference type="ARBA" id="ARBA00022777"/>
    </source>
</evidence>
<evidence type="ECO:0000259" key="9">
    <source>
        <dbReference type="Pfam" id="PF02223"/>
    </source>
</evidence>
<name>A0A1F4NSA0_UNCK3</name>
<comment type="similarity">
    <text evidence="1 8">Belongs to the thymidylate kinase family.</text>
</comment>
<evidence type="ECO:0000256" key="1">
    <source>
        <dbReference type="ARBA" id="ARBA00009776"/>
    </source>
</evidence>
<dbReference type="EC" id="2.7.4.9" evidence="8"/>
<dbReference type="InterPro" id="IPR027417">
    <property type="entry name" value="P-loop_NTPase"/>
</dbReference>
<dbReference type="Gene3D" id="3.40.50.300">
    <property type="entry name" value="P-loop containing nucleotide triphosphate hydrolases"/>
    <property type="match status" value="1"/>
</dbReference>
<evidence type="ECO:0000256" key="7">
    <source>
        <dbReference type="ARBA" id="ARBA00048743"/>
    </source>
</evidence>
<dbReference type="GO" id="GO:0005737">
    <property type="term" value="C:cytoplasm"/>
    <property type="evidence" value="ECO:0007669"/>
    <property type="project" value="TreeGrafter"/>
</dbReference>
<organism evidence="10 11">
    <name type="scientific">candidate division Kazan bacterium RBG_13_50_9</name>
    <dbReference type="NCBI Taxonomy" id="1798535"/>
    <lineage>
        <taxon>Bacteria</taxon>
        <taxon>Bacteria division Kazan-3B-28</taxon>
    </lineage>
</organism>
<dbReference type="AlphaFoldDB" id="A0A1F4NSA0"/>
<dbReference type="EMBL" id="META01000003">
    <property type="protein sequence ID" value="OGB74364.1"/>
    <property type="molecule type" value="Genomic_DNA"/>
</dbReference>
<sequence>MQSKFIVFEGIDGSGQSTQAKLLADYLMSHDISVWLTKEPTLESEAGQRIKKILKGELPAPADPLEMQRLYVEDRRHHVNKIQGRLATGDWVISDRYLLSTIAYGAGMGGDYQQLIEMNQGFPVPDLVFYLDLDPKLAMERIHGRGRGQEFFEYEDKLRRIREIYLRLRDNYPNIKTIDGSKSIEEVSSMVRNLLMLD</sequence>
<comment type="function">
    <text evidence="8">Phosphorylation of dTMP to form dTDP in both de novo and salvage pathways of dTTP synthesis.</text>
</comment>
<dbReference type="HAMAP" id="MF_00165">
    <property type="entry name" value="Thymidylate_kinase"/>
    <property type="match status" value="1"/>
</dbReference>
<dbReference type="InterPro" id="IPR039430">
    <property type="entry name" value="Thymidylate_kin-like_dom"/>
</dbReference>
<dbReference type="STRING" id="1798535.A2V68_01300"/>
<dbReference type="GO" id="GO:0005524">
    <property type="term" value="F:ATP binding"/>
    <property type="evidence" value="ECO:0007669"/>
    <property type="project" value="UniProtKB-UniRule"/>
</dbReference>
<proteinExistence type="inferred from homology"/>
<comment type="catalytic activity">
    <reaction evidence="7 8">
        <text>dTMP + ATP = dTDP + ADP</text>
        <dbReference type="Rhea" id="RHEA:13517"/>
        <dbReference type="ChEBI" id="CHEBI:30616"/>
        <dbReference type="ChEBI" id="CHEBI:58369"/>
        <dbReference type="ChEBI" id="CHEBI:63528"/>
        <dbReference type="ChEBI" id="CHEBI:456216"/>
        <dbReference type="EC" id="2.7.4.9"/>
    </reaction>
</comment>
<accession>A0A1F4NSA0</accession>
<dbReference type="GO" id="GO:0004798">
    <property type="term" value="F:dTMP kinase activity"/>
    <property type="evidence" value="ECO:0007669"/>
    <property type="project" value="UniProtKB-UniRule"/>
</dbReference>
<evidence type="ECO:0000256" key="2">
    <source>
        <dbReference type="ARBA" id="ARBA00022679"/>
    </source>
</evidence>
<feature type="domain" description="Thymidylate kinase-like" evidence="9">
    <location>
        <begin position="8"/>
        <end position="190"/>
    </location>
</feature>